<dbReference type="Proteomes" id="UP001157420">
    <property type="component" value="Segment"/>
</dbReference>
<protein>
    <submittedName>
        <fullName evidence="1">Uncharacterized protein</fullName>
    </submittedName>
</protein>
<accession>A0AA49H460</accession>
<organism evidence="1 2">
    <name type="scientific">zander parvovirus</name>
    <dbReference type="NCBI Taxonomy" id="3071220"/>
    <lineage>
        <taxon>Viruses</taxon>
        <taxon>Monodnaviria</taxon>
        <taxon>Shotokuvirae</taxon>
        <taxon>Cossaviricota</taxon>
        <taxon>Quintoviricetes</taxon>
        <taxon>Piccovirales</taxon>
        <taxon>Parvoviridae</taxon>
        <taxon>Parvovirinae</taxon>
        <taxon>Sandeparvovirus</taxon>
        <taxon>Sandeparvovirus perciform1</taxon>
    </lineage>
</organism>
<sequence length="125" mass="14311">MIDPTVGTIKQVRTLEHMYSFFNETDAYVVKCDTWMCTNLATKIVMTWGNGQCRPVPKLNNIARLPMTVIVKPCYLFGIAKPILNYIKMAIQQSTGVSLDWEQPMFYKCTEIYPVPNGGVKWIKI</sequence>
<keyword evidence="2" id="KW-1185">Reference proteome</keyword>
<dbReference type="EMBL" id="OK236393">
    <property type="protein sequence ID" value="UNJ12757.1"/>
    <property type="molecule type" value="Genomic_DNA"/>
</dbReference>
<proteinExistence type="predicted"/>
<reference evidence="1 2" key="1">
    <citation type="journal article" date="2022" name="Arch. Virol.">
        <title>A novel parvovirus (family Parvoviridae) in a freshwater fish, zander (Sander lucioperca).</title>
        <authorList>
            <person name="Reuter G."/>
            <person name="Boros A."/>
            <person name="Matics R."/>
            <person name="Altan E."/>
            <person name="Delwart E."/>
            <person name="Pankovics P."/>
        </authorList>
    </citation>
    <scope>NUCLEOTIDE SEQUENCE [LARGE SCALE GENOMIC DNA]</scope>
    <source>
        <strain evidence="2">zander/M5/2015/HUN</strain>
    </source>
</reference>
<evidence type="ECO:0000313" key="2">
    <source>
        <dbReference type="Proteomes" id="UP001157420"/>
    </source>
</evidence>
<dbReference type="KEGG" id="vg:80544511"/>
<evidence type="ECO:0000313" key="1">
    <source>
        <dbReference type="EMBL" id="UNJ12757.1"/>
    </source>
</evidence>
<name>A0AA49H460_9VIRU</name>